<dbReference type="EMBL" id="HBFX01063159">
    <property type="protein sequence ID" value="CAD8987109.1"/>
    <property type="molecule type" value="Transcribed_RNA"/>
</dbReference>
<keyword evidence="4" id="KW-0282">Flagellum</keyword>
<dbReference type="Pfam" id="PF00071">
    <property type="entry name" value="Ras"/>
    <property type="match status" value="1"/>
</dbReference>
<dbReference type="GO" id="GO:0030990">
    <property type="term" value="C:intraciliary transport particle"/>
    <property type="evidence" value="ECO:0007669"/>
    <property type="project" value="UniProtKB-ARBA"/>
</dbReference>
<comment type="subcellular location">
    <subcellularLocation>
        <location evidence="1">Cell projection</location>
        <location evidence="1">Cilium</location>
        <location evidence="1">Flagellum</location>
    </subcellularLocation>
</comment>
<sequence>MAAAAAAQSAASAAAAPSLLLRSKVLVIGDAGVGKSAIVQMFHSKGTHYPKSYVMTTGCDFVMKELKVPDTTTTVELHIYDCSGQTTFTELTHQYWSGVNMVMLVYDATNEESFDHLTGWLEALRRKMPERQIMGVVVANKIDRGERVRVHTGKATEFARSHELDYFQVSALTNSNIEEPFLHLATLFNKTYDDKLGIIKDMV</sequence>
<dbReference type="GO" id="GO:0005525">
    <property type="term" value="F:GTP binding"/>
    <property type="evidence" value="ECO:0007669"/>
    <property type="project" value="UniProtKB-KW"/>
</dbReference>
<keyword evidence="6" id="KW-0342">GTP-binding</keyword>
<gene>
    <name evidence="9" type="ORF">HAND00432_LOCUS38122</name>
    <name evidence="8" type="ORF">HAND1043_LOCUS18894</name>
</gene>
<evidence type="ECO:0000256" key="2">
    <source>
        <dbReference type="ARBA" id="ARBA00006270"/>
    </source>
</evidence>
<organism evidence="9">
    <name type="scientific">Hemiselmis andersenii</name>
    <name type="common">Cryptophyte alga</name>
    <dbReference type="NCBI Taxonomy" id="464988"/>
    <lineage>
        <taxon>Eukaryota</taxon>
        <taxon>Cryptophyceae</taxon>
        <taxon>Cryptomonadales</taxon>
        <taxon>Hemiselmidaceae</taxon>
        <taxon>Hemiselmis</taxon>
    </lineage>
</organism>
<dbReference type="InterPro" id="IPR001806">
    <property type="entry name" value="Small_GTPase"/>
</dbReference>
<dbReference type="SUPFAM" id="SSF52540">
    <property type="entry name" value="P-loop containing nucleoside triphosphate hydrolases"/>
    <property type="match status" value="1"/>
</dbReference>
<dbReference type="PRINTS" id="PR00449">
    <property type="entry name" value="RASTRNSFRMNG"/>
</dbReference>
<dbReference type="PANTHER" id="PTHR47977">
    <property type="entry name" value="RAS-RELATED PROTEIN RAB"/>
    <property type="match status" value="1"/>
</dbReference>
<dbReference type="SMART" id="SM00173">
    <property type="entry name" value="RAS"/>
    <property type="match status" value="1"/>
</dbReference>
<dbReference type="InterPro" id="IPR005225">
    <property type="entry name" value="Small_GTP-bd"/>
</dbReference>
<dbReference type="PROSITE" id="PS51419">
    <property type="entry name" value="RAB"/>
    <property type="match status" value="1"/>
</dbReference>
<keyword evidence="5" id="KW-0969">Cilium</keyword>
<dbReference type="GO" id="GO:0003924">
    <property type="term" value="F:GTPase activity"/>
    <property type="evidence" value="ECO:0007669"/>
    <property type="project" value="InterPro"/>
</dbReference>
<dbReference type="EMBL" id="HBFK01031106">
    <property type="protein sequence ID" value="CAD8752388.1"/>
    <property type="molecule type" value="Transcribed_RNA"/>
</dbReference>
<comment type="similarity">
    <text evidence="2">Belongs to the small GTPase superfamily. Rab family.</text>
</comment>
<dbReference type="InterPro" id="IPR050227">
    <property type="entry name" value="Rab"/>
</dbReference>
<evidence type="ECO:0000313" key="8">
    <source>
        <dbReference type="EMBL" id="CAD8752388.1"/>
    </source>
</evidence>
<proteinExistence type="inferred from homology"/>
<dbReference type="FunFam" id="3.40.50.300:FF:001684">
    <property type="entry name" value="Intraflagellar transport 27 homolog (Chlamydomonas)"/>
    <property type="match status" value="1"/>
</dbReference>
<dbReference type="PROSITE" id="PS51421">
    <property type="entry name" value="RAS"/>
    <property type="match status" value="1"/>
</dbReference>
<accession>A0A6T8NL57</accession>
<evidence type="ECO:0000256" key="7">
    <source>
        <dbReference type="ARBA" id="ARBA00023273"/>
    </source>
</evidence>
<evidence type="ECO:0000256" key="6">
    <source>
        <dbReference type="ARBA" id="ARBA00023134"/>
    </source>
</evidence>
<evidence type="ECO:0000313" key="9">
    <source>
        <dbReference type="EMBL" id="CAD8987109.1"/>
    </source>
</evidence>
<dbReference type="SMART" id="SM00175">
    <property type="entry name" value="RAB"/>
    <property type="match status" value="1"/>
</dbReference>
<dbReference type="NCBIfam" id="TIGR00231">
    <property type="entry name" value="small_GTP"/>
    <property type="match status" value="1"/>
</dbReference>
<reference evidence="9" key="1">
    <citation type="submission" date="2021-01" db="EMBL/GenBank/DDBJ databases">
        <authorList>
            <person name="Corre E."/>
            <person name="Pelletier E."/>
            <person name="Niang G."/>
            <person name="Scheremetjew M."/>
            <person name="Finn R."/>
            <person name="Kale V."/>
            <person name="Holt S."/>
            <person name="Cochrane G."/>
            <person name="Meng A."/>
            <person name="Brown T."/>
            <person name="Cohen L."/>
        </authorList>
    </citation>
    <scope>NUCLEOTIDE SEQUENCE</scope>
    <source>
        <strain evidence="8">CCMP441</strain>
        <strain evidence="9">CCMP644</strain>
    </source>
</reference>
<protein>
    <submittedName>
        <fullName evidence="9">Uncharacterized protein</fullName>
    </submittedName>
</protein>
<evidence type="ECO:0000256" key="3">
    <source>
        <dbReference type="ARBA" id="ARBA00022741"/>
    </source>
</evidence>
<evidence type="ECO:0000256" key="1">
    <source>
        <dbReference type="ARBA" id="ARBA00004230"/>
    </source>
</evidence>
<keyword evidence="3" id="KW-0547">Nucleotide-binding</keyword>
<evidence type="ECO:0000256" key="4">
    <source>
        <dbReference type="ARBA" id="ARBA00022846"/>
    </source>
</evidence>
<dbReference type="AlphaFoldDB" id="A0A6T8NL57"/>
<keyword evidence="7" id="KW-0966">Cell projection</keyword>
<dbReference type="GO" id="GO:0031514">
    <property type="term" value="C:motile cilium"/>
    <property type="evidence" value="ECO:0007669"/>
    <property type="project" value="UniProtKB-SubCell"/>
</dbReference>
<name>A0A6T8NL57_HEMAN</name>
<dbReference type="SMART" id="SM00174">
    <property type="entry name" value="RHO"/>
    <property type="match status" value="1"/>
</dbReference>
<dbReference type="InterPro" id="IPR027417">
    <property type="entry name" value="P-loop_NTPase"/>
</dbReference>
<dbReference type="Gene3D" id="3.40.50.300">
    <property type="entry name" value="P-loop containing nucleotide triphosphate hydrolases"/>
    <property type="match status" value="1"/>
</dbReference>
<evidence type="ECO:0000256" key="5">
    <source>
        <dbReference type="ARBA" id="ARBA00023069"/>
    </source>
</evidence>